<dbReference type="Gene3D" id="1.10.357.10">
    <property type="entry name" value="Tetracycline Repressor, domain 2"/>
    <property type="match status" value="1"/>
</dbReference>
<name>A0A7W9L7X2_9ACTN</name>
<keyword evidence="3 5" id="KW-0238">DNA-binding</keyword>
<dbReference type="GO" id="GO:0045892">
    <property type="term" value="P:negative regulation of DNA-templated transcription"/>
    <property type="evidence" value="ECO:0007669"/>
    <property type="project" value="InterPro"/>
</dbReference>
<dbReference type="Proteomes" id="UP000579153">
    <property type="component" value="Unassembled WGS sequence"/>
</dbReference>
<dbReference type="PANTHER" id="PTHR30055:SF151">
    <property type="entry name" value="TRANSCRIPTIONAL REGULATORY PROTEIN"/>
    <property type="match status" value="1"/>
</dbReference>
<dbReference type="PRINTS" id="PR00400">
    <property type="entry name" value="TETREPRESSOR"/>
</dbReference>
<keyword evidence="2" id="KW-0805">Transcription regulation</keyword>
<dbReference type="GO" id="GO:0000976">
    <property type="term" value="F:transcription cis-regulatory region binding"/>
    <property type="evidence" value="ECO:0007669"/>
    <property type="project" value="TreeGrafter"/>
</dbReference>
<dbReference type="InterPro" id="IPR001647">
    <property type="entry name" value="HTH_TetR"/>
</dbReference>
<feature type="compositionally biased region" description="Polar residues" evidence="6">
    <location>
        <begin position="1"/>
        <end position="13"/>
    </location>
</feature>
<protein>
    <submittedName>
        <fullName evidence="8">AcrR family transcriptional regulator</fullName>
    </submittedName>
</protein>
<evidence type="ECO:0000256" key="6">
    <source>
        <dbReference type="SAM" id="MobiDB-lite"/>
    </source>
</evidence>
<keyword evidence="9" id="KW-1185">Reference proteome</keyword>
<evidence type="ECO:0000256" key="1">
    <source>
        <dbReference type="ARBA" id="ARBA00022491"/>
    </source>
</evidence>
<dbReference type="GO" id="GO:0046677">
    <property type="term" value="P:response to antibiotic"/>
    <property type="evidence" value="ECO:0007669"/>
    <property type="project" value="InterPro"/>
</dbReference>
<dbReference type="InterPro" id="IPR036271">
    <property type="entry name" value="Tet_transcr_reg_TetR-rel_C_sf"/>
</dbReference>
<dbReference type="InterPro" id="IPR050109">
    <property type="entry name" value="HTH-type_TetR-like_transc_reg"/>
</dbReference>
<dbReference type="Pfam" id="PF02909">
    <property type="entry name" value="TetR_C_1"/>
    <property type="match status" value="1"/>
</dbReference>
<proteinExistence type="predicted"/>
<evidence type="ECO:0000259" key="7">
    <source>
        <dbReference type="PROSITE" id="PS50977"/>
    </source>
</evidence>
<dbReference type="RefSeq" id="WP_185067856.1">
    <property type="nucleotide sequence ID" value="NZ_JACHMB010000001.1"/>
</dbReference>
<evidence type="ECO:0000313" key="8">
    <source>
        <dbReference type="EMBL" id="MBB5773966.1"/>
    </source>
</evidence>
<dbReference type="SUPFAM" id="SSF46689">
    <property type="entry name" value="Homeodomain-like"/>
    <property type="match status" value="1"/>
</dbReference>
<evidence type="ECO:0000256" key="2">
    <source>
        <dbReference type="ARBA" id="ARBA00023015"/>
    </source>
</evidence>
<dbReference type="Pfam" id="PF00440">
    <property type="entry name" value="TetR_N"/>
    <property type="match status" value="1"/>
</dbReference>
<evidence type="ECO:0000256" key="5">
    <source>
        <dbReference type="PROSITE-ProRule" id="PRU00335"/>
    </source>
</evidence>
<accession>A0A7W9L7X2</accession>
<gene>
    <name evidence="8" type="ORF">HD596_000722</name>
</gene>
<dbReference type="AlphaFoldDB" id="A0A7W9L7X2"/>
<evidence type="ECO:0000313" key="9">
    <source>
        <dbReference type="Proteomes" id="UP000579153"/>
    </source>
</evidence>
<dbReference type="InterPro" id="IPR004111">
    <property type="entry name" value="Repressor_TetR_C"/>
</dbReference>
<keyword evidence="1" id="KW-0678">Repressor</keyword>
<reference evidence="8 9" key="1">
    <citation type="submission" date="2020-08" db="EMBL/GenBank/DDBJ databases">
        <title>Sequencing the genomes of 1000 actinobacteria strains.</title>
        <authorList>
            <person name="Klenk H.-P."/>
        </authorList>
    </citation>
    <scope>NUCLEOTIDE SEQUENCE [LARGE SCALE GENOMIC DNA]</scope>
    <source>
        <strain evidence="8 9">DSM 45507</strain>
    </source>
</reference>
<evidence type="ECO:0000256" key="3">
    <source>
        <dbReference type="ARBA" id="ARBA00023125"/>
    </source>
</evidence>
<dbReference type="SUPFAM" id="SSF48498">
    <property type="entry name" value="Tetracyclin repressor-like, C-terminal domain"/>
    <property type="match status" value="1"/>
</dbReference>
<keyword evidence="4" id="KW-0804">Transcription</keyword>
<dbReference type="EMBL" id="JACHMB010000001">
    <property type="protein sequence ID" value="MBB5773966.1"/>
    <property type="molecule type" value="Genomic_DNA"/>
</dbReference>
<dbReference type="PANTHER" id="PTHR30055">
    <property type="entry name" value="HTH-TYPE TRANSCRIPTIONAL REGULATOR RUTR"/>
    <property type="match status" value="1"/>
</dbReference>
<sequence length="231" mass="24888">MPRSPNSRDATSSGRRAPGRPPVPREQIVAAALAILDEEGADALSLRALAQRLESSTATLYRHFDSRADLLAQVVDRIFGEIEVDPGQAATWQDACGALATAMFQVLRRHRNAAPLIGEHVPVGPNALVHRERALALLLAAGFSPALAARAYTTLARHVLGFAMQLNQDAAAQRREDTDVSAHLHRLDPDRFPATVAVADALPVALEDEFEFGLRLIITGLEAARTGEARD</sequence>
<dbReference type="PRINTS" id="PR00455">
    <property type="entry name" value="HTHTETR"/>
</dbReference>
<dbReference type="GO" id="GO:0003700">
    <property type="term" value="F:DNA-binding transcription factor activity"/>
    <property type="evidence" value="ECO:0007669"/>
    <property type="project" value="TreeGrafter"/>
</dbReference>
<feature type="domain" description="HTH tetR-type" evidence="7">
    <location>
        <begin position="22"/>
        <end position="82"/>
    </location>
</feature>
<evidence type="ECO:0000256" key="4">
    <source>
        <dbReference type="ARBA" id="ARBA00023163"/>
    </source>
</evidence>
<feature type="DNA-binding region" description="H-T-H motif" evidence="5">
    <location>
        <begin position="45"/>
        <end position="64"/>
    </location>
</feature>
<dbReference type="InterPro" id="IPR003012">
    <property type="entry name" value="Tet_transcr_reg_TetR"/>
</dbReference>
<organism evidence="8 9">
    <name type="scientific">Nonomuraea jabiensis</name>
    <dbReference type="NCBI Taxonomy" id="882448"/>
    <lineage>
        <taxon>Bacteria</taxon>
        <taxon>Bacillati</taxon>
        <taxon>Actinomycetota</taxon>
        <taxon>Actinomycetes</taxon>
        <taxon>Streptosporangiales</taxon>
        <taxon>Streptosporangiaceae</taxon>
        <taxon>Nonomuraea</taxon>
    </lineage>
</organism>
<comment type="caution">
    <text evidence="8">The sequence shown here is derived from an EMBL/GenBank/DDBJ whole genome shotgun (WGS) entry which is preliminary data.</text>
</comment>
<dbReference type="PROSITE" id="PS50977">
    <property type="entry name" value="HTH_TETR_2"/>
    <property type="match status" value="1"/>
</dbReference>
<dbReference type="InterPro" id="IPR009057">
    <property type="entry name" value="Homeodomain-like_sf"/>
</dbReference>
<feature type="region of interest" description="Disordered" evidence="6">
    <location>
        <begin position="1"/>
        <end position="23"/>
    </location>
</feature>